<dbReference type="Pfam" id="PF13524">
    <property type="entry name" value="Glyco_trans_1_2"/>
    <property type="match status" value="1"/>
</dbReference>
<organism evidence="3 4">
    <name type="scientific">Labedella phragmitis</name>
    <dbReference type="NCBI Taxonomy" id="2498849"/>
    <lineage>
        <taxon>Bacteria</taxon>
        <taxon>Bacillati</taxon>
        <taxon>Actinomycetota</taxon>
        <taxon>Actinomycetes</taxon>
        <taxon>Micrococcales</taxon>
        <taxon>Microbacteriaceae</taxon>
        <taxon>Labedella</taxon>
    </lineage>
</organism>
<evidence type="ECO:0000259" key="1">
    <source>
        <dbReference type="Pfam" id="PF13524"/>
    </source>
</evidence>
<feature type="domain" description="Glucuronosyltransferase GumK N-terminal" evidence="2">
    <location>
        <begin position="9"/>
        <end position="82"/>
    </location>
</feature>
<dbReference type="EMBL" id="RZNB01000006">
    <property type="protein sequence ID" value="RWZ46604.1"/>
    <property type="molecule type" value="Genomic_DNA"/>
</dbReference>
<dbReference type="InterPro" id="IPR054299">
    <property type="entry name" value="GumK_N"/>
</dbReference>
<evidence type="ECO:0000313" key="4">
    <source>
        <dbReference type="Proteomes" id="UP000288547"/>
    </source>
</evidence>
<feature type="domain" description="Spore protein YkvP/CgeB glycosyl transferase-like" evidence="1">
    <location>
        <begin position="216"/>
        <end position="316"/>
    </location>
</feature>
<dbReference type="Gene3D" id="3.40.50.11010">
    <property type="match status" value="1"/>
</dbReference>
<dbReference type="Pfam" id="PF22059">
    <property type="entry name" value="GumK_N"/>
    <property type="match status" value="1"/>
</dbReference>
<gene>
    <name evidence="3" type="ORF">ELQ90_14290</name>
</gene>
<dbReference type="AlphaFoldDB" id="A0A3S3ZI43"/>
<accession>A0A3S3ZI43</accession>
<dbReference type="InterPro" id="IPR055259">
    <property type="entry name" value="YkvP/CgeB_Glyco_trans-like"/>
</dbReference>
<evidence type="ECO:0000313" key="3">
    <source>
        <dbReference type="EMBL" id="RWZ46604.1"/>
    </source>
</evidence>
<proteinExistence type="predicted"/>
<sequence length="350" mass="38413">MTRHSILFLSHSNVFEHFKVGSHHYAAELARRGHDVFHVSTPISLIHRILGRAGSASIDAVKRGWMTDENNVHHLVPSSIIPAGLVAGTANRIIRSLPEGQFDLTFVDQPLLWSSEVRTASRTLVYRPTDIYDEGRKRRLQDEAIAQADGVVATSDEVLRRLGLSESRPSLVLPNGVDLRNFAVQTGTRRDVAVYVGALDSRFEWNDVRFLADCFPLWRFEIYGPTGNEPADLPANIQLKGAVDYDDLNAVFSASRIGLLPLTDVPVNAGRSPMKLYEYLAGGLGVLSTSTPTIQENDAVGLLTYTSQDELHTKFAMLAVAAPNPAGKSLAVANSWDAKADQLLRFAESL</sequence>
<dbReference type="RefSeq" id="WP_128495956.1">
    <property type="nucleotide sequence ID" value="NZ_RZNB01000006.1"/>
</dbReference>
<dbReference type="SUPFAM" id="SSF53756">
    <property type="entry name" value="UDP-Glycosyltransferase/glycogen phosphorylase"/>
    <property type="match status" value="1"/>
</dbReference>
<keyword evidence="4" id="KW-1185">Reference proteome</keyword>
<dbReference type="Gene3D" id="3.40.50.2000">
    <property type="entry name" value="Glycogen Phosphorylase B"/>
    <property type="match status" value="1"/>
</dbReference>
<reference evidence="3 4" key="1">
    <citation type="submission" date="2018-12" db="EMBL/GenBank/DDBJ databases">
        <authorList>
            <person name="Li F."/>
        </authorList>
    </citation>
    <scope>NUCLEOTIDE SEQUENCE [LARGE SCALE GENOMIC DNA]</scope>
    <source>
        <strain evidence="3 4">11W25H-1</strain>
    </source>
</reference>
<evidence type="ECO:0000259" key="2">
    <source>
        <dbReference type="Pfam" id="PF22059"/>
    </source>
</evidence>
<dbReference type="Proteomes" id="UP000288547">
    <property type="component" value="Unassembled WGS sequence"/>
</dbReference>
<dbReference type="OrthoDB" id="9771846at2"/>
<dbReference type="GO" id="GO:0016740">
    <property type="term" value="F:transferase activity"/>
    <property type="evidence" value="ECO:0007669"/>
    <property type="project" value="UniProtKB-KW"/>
</dbReference>
<name>A0A3S3ZI43_9MICO</name>
<keyword evidence="3" id="KW-0808">Transferase</keyword>
<comment type="caution">
    <text evidence="3">The sequence shown here is derived from an EMBL/GenBank/DDBJ whole genome shotgun (WGS) entry which is preliminary data.</text>
</comment>
<protein>
    <submittedName>
        <fullName evidence="3">Glycosyltransferase</fullName>
    </submittedName>
</protein>